<evidence type="ECO:0000313" key="1">
    <source>
        <dbReference type="EMBL" id="MCC2228448.1"/>
    </source>
</evidence>
<proteinExistence type="predicted"/>
<accession>A0AAW4W8T7</accession>
<reference evidence="1 2" key="1">
    <citation type="submission" date="2021-10" db="EMBL/GenBank/DDBJ databases">
        <title>Anaerobic single-cell dispensing facilitates the cultivation of human gut bacteria.</title>
        <authorList>
            <person name="Afrizal A."/>
        </authorList>
    </citation>
    <scope>NUCLEOTIDE SEQUENCE [LARGE SCALE GENOMIC DNA]</scope>
    <source>
        <strain evidence="1 2">CLA-AA-H217</strain>
    </source>
</reference>
<evidence type="ECO:0000313" key="2">
    <source>
        <dbReference type="Proteomes" id="UP001198612"/>
    </source>
</evidence>
<dbReference type="EMBL" id="JAJEQQ010000018">
    <property type="protein sequence ID" value="MCC2228448.1"/>
    <property type="molecule type" value="Genomic_DNA"/>
</dbReference>
<protein>
    <submittedName>
        <fullName evidence="1">Uncharacterized protein</fullName>
    </submittedName>
</protein>
<dbReference type="Proteomes" id="UP001198612">
    <property type="component" value="Unassembled WGS sequence"/>
</dbReference>
<organism evidence="1 2">
    <name type="scientific">Blautia fusiformis</name>
    <dbReference type="NCBI Taxonomy" id="2881264"/>
    <lineage>
        <taxon>Bacteria</taxon>
        <taxon>Bacillati</taxon>
        <taxon>Bacillota</taxon>
        <taxon>Clostridia</taxon>
        <taxon>Lachnospirales</taxon>
        <taxon>Lachnospiraceae</taxon>
        <taxon>Blautia</taxon>
    </lineage>
</organism>
<gene>
    <name evidence="1" type="ORF">LKD40_11635</name>
</gene>
<dbReference type="AlphaFoldDB" id="A0AAW4W8T7"/>
<sequence>MLLQQSDVAKEVRTQLLNIEEKTSSKTKIIDITEEQKLMLEVGMAISSGDPSAAAVATSKLIAFKNRHIDKLEKDNKALAGDILEWKDRSVLNAGIRKLALVTHNRYPDMWNELYRNLQYKYGIALKQRGKSPYLQWIKEDEWSKVLKTFAALCESYDKSLTEMVGQTPMVS</sequence>
<comment type="caution">
    <text evidence="1">The sequence shown here is derived from an EMBL/GenBank/DDBJ whole genome shotgun (WGS) entry which is preliminary data.</text>
</comment>
<keyword evidence="2" id="KW-1185">Reference proteome</keyword>
<name>A0AAW4W8T7_9FIRM</name>